<evidence type="ECO:0000313" key="2">
    <source>
        <dbReference type="Proteomes" id="UP000670092"/>
    </source>
</evidence>
<dbReference type="AlphaFoldDB" id="A0A8H8CRU1"/>
<evidence type="ECO:0000313" key="1">
    <source>
        <dbReference type="EMBL" id="KAG5287495.1"/>
    </source>
</evidence>
<sequence>MTCCVVVPGISFRVGLHLPWVDGVSVLCFLPVEFCARSKRWGGGWGKRLFTSLPSFWERFMDHKMLEYLYLPASMLLNFRY</sequence>
<gene>
    <name evidence="1" type="ORF">I7I52_11278</name>
</gene>
<dbReference type="VEuPathDB" id="FungiDB:I7I52_11278"/>
<organism evidence="1 2">
    <name type="scientific">Ajellomyces capsulatus</name>
    <name type="common">Darling's disease fungus</name>
    <name type="synonym">Histoplasma capsulatum</name>
    <dbReference type="NCBI Taxonomy" id="5037"/>
    <lineage>
        <taxon>Eukaryota</taxon>
        <taxon>Fungi</taxon>
        <taxon>Dikarya</taxon>
        <taxon>Ascomycota</taxon>
        <taxon>Pezizomycotina</taxon>
        <taxon>Eurotiomycetes</taxon>
        <taxon>Eurotiomycetidae</taxon>
        <taxon>Onygenales</taxon>
        <taxon>Ajellomycetaceae</taxon>
        <taxon>Histoplasma</taxon>
    </lineage>
</organism>
<protein>
    <submittedName>
        <fullName evidence="1">Uncharacterized protein</fullName>
    </submittedName>
</protein>
<accession>A0A8H8CRU1</accession>
<comment type="caution">
    <text evidence="1">The sequence shown here is derived from an EMBL/GenBank/DDBJ whole genome shotgun (WGS) entry which is preliminary data.</text>
</comment>
<dbReference type="Proteomes" id="UP000670092">
    <property type="component" value="Unassembled WGS sequence"/>
</dbReference>
<reference evidence="1 2" key="1">
    <citation type="submission" date="2021-01" db="EMBL/GenBank/DDBJ databases">
        <title>Chromosome-level genome assembly of a human fungal pathogen reveals clustering of transcriptionally co-regulated genes.</title>
        <authorList>
            <person name="Voorhies M."/>
            <person name="Cohen S."/>
            <person name="Shea T.P."/>
            <person name="Petrus S."/>
            <person name="Munoz J.F."/>
            <person name="Poplawski S."/>
            <person name="Goldman W.E."/>
            <person name="Michael T."/>
            <person name="Cuomo C.A."/>
            <person name="Sil A."/>
            <person name="Beyhan S."/>
        </authorList>
    </citation>
    <scope>NUCLEOTIDE SEQUENCE [LARGE SCALE GENOMIC DNA]</scope>
    <source>
        <strain evidence="1 2">G184AR</strain>
    </source>
</reference>
<proteinExistence type="predicted"/>
<name>A0A8H8CRU1_AJECA</name>
<dbReference type="EMBL" id="JAEVHI010000007">
    <property type="protein sequence ID" value="KAG5287495.1"/>
    <property type="molecule type" value="Genomic_DNA"/>
</dbReference>